<reference evidence="2" key="1">
    <citation type="submission" date="2016-07" db="EMBL/GenBank/DDBJ databases">
        <authorList>
            <person name="Florea S."/>
            <person name="Webb J.S."/>
            <person name="Jaromczyk J."/>
            <person name="Schardl C.L."/>
        </authorList>
    </citation>
    <scope>NUCLEOTIDE SEQUENCE [LARGE SCALE GENOMIC DNA]</scope>
    <source>
        <strain evidence="2">CY1</strain>
    </source>
</reference>
<dbReference type="EMBL" id="MBTG01000011">
    <property type="protein sequence ID" value="OPH58161.1"/>
    <property type="molecule type" value="Genomic_DNA"/>
</dbReference>
<accession>A0A1V4HLJ8</accession>
<proteinExistence type="predicted"/>
<evidence type="ECO:0000313" key="1">
    <source>
        <dbReference type="EMBL" id="OPH58161.1"/>
    </source>
</evidence>
<dbReference type="Proteomes" id="UP000190626">
    <property type="component" value="Unassembled WGS sequence"/>
</dbReference>
<gene>
    <name evidence="1" type="ORF">BC351_24810</name>
</gene>
<name>A0A1V4HLJ8_9BACL</name>
<dbReference type="AlphaFoldDB" id="A0A1V4HLJ8"/>
<protein>
    <submittedName>
        <fullName evidence="1">Uncharacterized protein</fullName>
    </submittedName>
</protein>
<sequence length="65" mass="7027">MQKNAFLEVSNPNFTGINPVLSGLGEGNAALTGVYPVGCKKCFTSGHRISFQYLFNAQQLFLAES</sequence>
<evidence type="ECO:0000313" key="2">
    <source>
        <dbReference type="Proteomes" id="UP000190626"/>
    </source>
</evidence>
<comment type="caution">
    <text evidence="1">The sequence shown here is derived from an EMBL/GenBank/DDBJ whole genome shotgun (WGS) entry which is preliminary data.</text>
</comment>
<organism evidence="1 2">
    <name type="scientific">Paenibacillus ferrarius</name>
    <dbReference type="NCBI Taxonomy" id="1469647"/>
    <lineage>
        <taxon>Bacteria</taxon>
        <taxon>Bacillati</taxon>
        <taxon>Bacillota</taxon>
        <taxon>Bacilli</taxon>
        <taxon>Bacillales</taxon>
        <taxon>Paenibacillaceae</taxon>
        <taxon>Paenibacillus</taxon>
    </lineage>
</organism>
<keyword evidence="2" id="KW-1185">Reference proteome</keyword>